<accession>A0A1I7XNV6</accession>
<evidence type="ECO:0000256" key="8">
    <source>
        <dbReference type="ARBA" id="ARBA00040793"/>
    </source>
</evidence>
<dbReference type="SUPFAM" id="SSF109604">
    <property type="entry name" value="HD-domain/PDEase-like"/>
    <property type="match status" value="1"/>
</dbReference>
<dbReference type="SMART" id="SM00471">
    <property type="entry name" value="HDc"/>
    <property type="match status" value="1"/>
</dbReference>
<keyword evidence="2" id="KW-0479">Metal-binding</keyword>
<evidence type="ECO:0000256" key="2">
    <source>
        <dbReference type="ARBA" id="ARBA00022723"/>
    </source>
</evidence>
<dbReference type="PANTHER" id="PTHR46246">
    <property type="entry name" value="GUANOSINE-3',5'-BIS(DIPHOSPHATE) 3'-PYROPHOSPHOHYDROLASE MESH1"/>
    <property type="match status" value="1"/>
</dbReference>
<comment type="catalytic activity">
    <reaction evidence="11">
        <text>guanosine 3',5'-bis(diphosphate) + H2O = GDP + diphosphate + H(+)</text>
        <dbReference type="Rhea" id="RHEA:14253"/>
        <dbReference type="ChEBI" id="CHEBI:15377"/>
        <dbReference type="ChEBI" id="CHEBI:15378"/>
        <dbReference type="ChEBI" id="CHEBI:33019"/>
        <dbReference type="ChEBI" id="CHEBI:58189"/>
        <dbReference type="ChEBI" id="CHEBI:77828"/>
        <dbReference type="EC" id="3.1.7.2"/>
    </reaction>
</comment>
<organism evidence="13 14">
    <name type="scientific">Heterorhabditis bacteriophora</name>
    <name type="common">Entomopathogenic nematode worm</name>
    <dbReference type="NCBI Taxonomy" id="37862"/>
    <lineage>
        <taxon>Eukaryota</taxon>
        <taxon>Metazoa</taxon>
        <taxon>Ecdysozoa</taxon>
        <taxon>Nematoda</taxon>
        <taxon>Chromadorea</taxon>
        <taxon>Rhabditida</taxon>
        <taxon>Rhabditina</taxon>
        <taxon>Rhabditomorpha</taxon>
        <taxon>Strongyloidea</taxon>
        <taxon>Heterorhabditidae</taxon>
        <taxon>Heterorhabditis</taxon>
    </lineage>
</organism>
<keyword evidence="13" id="KW-1185">Reference proteome</keyword>
<evidence type="ECO:0000256" key="9">
    <source>
        <dbReference type="ARBA" id="ARBA00041464"/>
    </source>
</evidence>
<dbReference type="InterPro" id="IPR052194">
    <property type="entry name" value="MESH1"/>
</dbReference>
<feature type="domain" description="HD/PDEase" evidence="12">
    <location>
        <begin position="63"/>
        <end position="171"/>
    </location>
</feature>
<reference evidence="14" key="1">
    <citation type="submission" date="2016-11" db="UniProtKB">
        <authorList>
            <consortium name="WormBaseParasite"/>
        </authorList>
    </citation>
    <scope>IDENTIFICATION</scope>
</reference>
<keyword evidence="3" id="KW-0378">Hydrolase</keyword>
<dbReference type="EC" id="3.1.7.2" evidence="5"/>
<dbReference type="AlphaFoldDB" id="A0A1I7XNV6"/>
<evidence type="ECO:0000256" key="5">
    <source>
        <dbReference type="ARBA" id="ARBA00024387"/>
    </source>
</evidence>
<evidence type="ECO:0000256" key="11">
    <source>
        <dbReference type="ARBA" id="ARBA00047968"/>
    </source>
</evidence>
<evidence type="ECO:0000256" key="1">
    <source>
        <dbReference type="ARBA" id="ARBA00001936"/>
    </source>
</evidence>
<name>A0A1I7XNV6_HETBA</name>
<evidence type="ECO:0000256" key="6">
    <source>
        <dbReference type="ARBA" id="ARBA00037781"/>
    </source>
</evidence>
<evidence type="ECO:0000256" key="7">
    <source>
        <dbReference type="ARBA" id="ARBA00038354"/>
    </source>
</evidence>
<sequence length="212" mass="24051">MSEDDCCFSQGNIYPNLERNGHSEGSNEKKKFMATGPEDLALVMKASDFAARRHRFQKRKDHAGSPYINHPIGVAYILTNEAKVFDAVTLVAAILHDTVEDTKTTLDEIKSMFGQEVHDIVKECTDDKTLSKDARKQAQVDNAPLHSHKAKLVHLADKLYNLRDLERATPIGWDKKRVKEYFKWSKKVIAGLKGTNENLEMLLDDIINRNLT</sequence>
<dbReference type="Gene3D" id="1.10.3210.10">
    <property type="entry name" value="Hypothetical protein af1432"/>
    <property type="match status" value="1"/>
</dbReference>
<proteinExistence type="inferred from homology"/>
<comment type="cofactor">
    <cofactor evidence="1">
        <name>Mn(2+)</name>
        <dbReference type="ChEBI" id="CHEBI:29035"/>
    </cofactor>
</comment>
<dbReference type="Pfam" id="PF13328">
    <property type="entry name" value="HD_4"/>
    <property type="match status" value="1"/>
</dbReference>
<dbReference type="FunFam" id="1.10.3210.10:FF:000012">
    <property type="entry name" value="HD domain containing 3"/>
    <property type="match status" value="1"/>
</dbReference>
<dbReference type="Proteomes" id="UP000095283">
    <property type="component" value="Unplaced"/>
</dbReference>
<evidence type="ECO:0000256" key="10">
    <source>
        <dbReference type="ARBA" id="ARBA00041770"/>
    </source>
</evidence>
<dbReference type="PANTHER" id="PTHR46246:SF1">
    <property type="entry name" value="GUANOSINE-3',5'-BIS(DIPHOSPHATE) 3'-PYROPHOSPHOHYDROLASE MESH1"/>
    <property type="match status" value="1"/>
</dbReference>
<evidence type="ECO:0000313" key="14">
    <source>
        <dbReference type="WBParaSite" id="Hba_19472"/>
    </source>
</evidence>
<dbReference type="WBParaSite" id="Hba_19472">
    <property type="protein sequence ID" value="Hba_19472"/>
    <property type="gene ID" value="Hba_19472"/>
</dbReference>
<dbReference type="GO" id="GO:0008893">
    <property type="term" value="F:guanosine-3',5'-bis(diphosphate) 3'-diphosphatase activity"/>
    <property type="evidence" value="ECO:0007669"/>
    <property type="project" value="UniProtKB-EC"/>
</dbReference>
<evidence type="ECO:0000256" key="4">
    <source>
        <dbReference type="ARBA" id="ARBA00023211"/>
    </source>
</evidence>
<dbReference type="CDD" id="cd00077">
    <property type="entry name" value="HDc"/>
    <property type="match status" value="1"/>
</dbReference>
<dbReference type="GO" id="GO:0046872">
    <property type="term" value="F:metal ion binding"/>
    <property type="evidence" value="ECO:0007669"/>
    <property type="project" value="UniProtKB-KW"/>
</dbReference>
<evidence type="ECO:0000256" key="3">
    <source>
        <dbReference type="ARBA" id="ARBA00022801"/>
    </source>
</evidence>
<comment type="function">
    <text evidence="6">ppGpp hydrolyzing enzyme involved in starvation response.</text>
</comment>
<dbReference type="InterPro" id="IPR003607">
    <property type="entry name" value="HD/PDEase_dom"/>
</dbReference>
<comment type="similarity">
    <text evidence="7">Belongs to the MESH1 family.</text>
</comment>
<evidence type="ECO:0000313" key="13">
    <source>
        <dbReference type="Proteomes" id="UP000095283"/>
    </source>
</evidence>
<protein>
    <recommendedName>
        <fullName evidence="8">Guanosine-3',5'-bis(diphosphate) 3'-pyrophosphohydrolase MESH1</fullName>
        <ecNumber evidence="5">3.1.7.2</ecNumber>
    </recommendedName>
    <alternativeName>
        <fullName evidence="9">Metazoan SpoT homolog 1</fullName>
    </alternativeName>
    <alternativeName>
        <fullName evidence="10">Penta-phosphate guanosine-3'-pyrophosphohydrolase</fullName>
    </alternativeName>
</protein>
<keyword evidence="4" id="KW-0464">Manganese</keyword>
<evidence type="ECO:0000259" key="12">
    <source>
        <dbReference type="SMART" id="SM00471"/>
    </source>
</evidence>